<comment type="caution">
    <text evidence="3">The sequence shown here is derived from an EMBL/GenBank/DDBJ whole genome shotgun (WGS) entry which is preliminary data.</text>
</comment>
<sequence>MWAFTGLVFKRQADTTGWKVFYVCTLVFTMPAFIQKQLAAHQSRTQDQKRVDVTEVTSKREGVDTPSEREAERERESTDDEDADPDPSPIPNECLIGDCICLDEADIK</sequence>
<evidence type="ECO:0000313" key="4">
    <source>
        <dbReference type="EMBL" id="GCA62536.1"/>
    </source>
</evidence>
<evidence type="ECO:0000256" key="1">
    <source>
        <dbReference type="SAM" id="MobiDB-lite"/>
    </source>
</evidence>
<proteinExistence type="predicted"/>
<keyword evidence="2" id="KW-1133">Transmembrane helix</keyword>
<protein>
    <submittedName>
        <fullName evidence="3">Uncharacterized protein</fullName>
    </submittedName>
</protein>
<dbReference type="EMBL" id="BDIP01000074">
    <property type="protein sequence ID" value="GCA62011.1"/>
    <property type="molecule type" value="Genomic_DNA"/>
</dbReference>
<dbReference type="AlphaFoldDB" id="A0A391NI69"/>
<reference evidence="3 5" key="2">
    <citation type="journal article" date="2018" name="PLoS ONE">
        <title>The draft genome of Kipferlia bialata reveals reductive genome evolution in fornicate parasites.</title>
        <authorList>
            <person name="Tanifuji G."/>
            <person name="Takabayashi S."/>
            <person name="Kume K."/>
            <person name="Takagi M."/>
            <person name="Nakayama T."/>
            <person name="Kamikawa R."/>
            <person name="Inagaki Y."/>
            <person name="Hashimoto T."/>
        </authorList>
    </citation>
    <scope>NUCLEOTIDE SEQUENCE [LARGE SCALE GENOMIC DNA]</scope>
    <source>
        <strain evidence="3">NY0173</strain>
    </source>
</reference>
<keyword evidence="2" id="KW-0472">Membrane</keyword>
<keyword evidence="5" id="KW-1185">Reference proteome</keyword>
<evidence type="ECO:0000313" key="3">
    <source>
        <dbReference type="EMBL" id="GCA62011.1"/>
    </source>
</evidence>
<accession>A0A391NI69</accession>
<evidence type="ECO:0000313" key="5">
    <source>
        <dbReference type="Proteomes" id="UP000265618"/>
    </source>
</evidence>
<organism evidence="3 5">
    <name type="scientific">Kipferlia bialata</name>
    <dbReference type="NCBI Taxonomy" id="797122"/>
    <lineage>
        <taxon>Eukaryota</taxon>
        <taxon>Metamonada</taxon>
        <taxon>Carpediemonas-like organisms</taxon>
        <taxon>Kipferlia</taxon>
    </lineage>
</organism>
<feature type="region of interest" description="Disordered" evidence="1">
    <location>
        <begin position="39"/>
        <end position="95"/>
    </location>
</feature>
<gene>
    <name evidence="3" type="ORF">KIPB_000608</name>
    <name evidence="4" type="ORF">KIPB_004154</name>
</gene>
<keyword evidence="2" id="KW-0812">Transmembrane</keyword>
<name>A0A391NI69_9EUKA</name>
<feature type="compositionally biased region" description="Basic and acidic residues" evidence="1">
    <location>
        <begin position="44"/>
        <end position="76"/>
    </location>
</feature>
<evidence type="ECO:0000256" key="2">
    <source>
        <dbReference type="SAM" id="Phobius"/>
    </source>
</evidence>
<dbReference type="Proteomes" id="UP000265618">
    <property type="component" value="Unassembled WGS sequence"/>
</dbReference>
<dbReference type="EMBL" id="BDIP01000862">
    <property type="protein sequence ID" value="GCA62536.1"/>
    <property type="molecule type" value="Genomic_DNA"/>
</dbReference>
<feature type="transmembrane region" description="Helical" evidence="2">
    <location>
        <begin position="20"/>
        <end position="40"/>
    </location>
</feature>
<reference evidence="3" key="1">
    <citation type="submission" date="2016-10" db="EMBL/GenBank/DDBJ databases">
        <authorList>
            <person name="Tanifuji G."/>
            <person name="Kume K."/>
            <person name="Nakayama T."/>
            <person name="Takabayashi S."/>
            <person name="Hashimoto T."/>
        </authorList>
    </citation>
    <scope>NUCLEOTIDE SEQUENCE</scope>
    <source>
        <strain evidence="3">NY0173</strain>
    </source>
</reference>